<dbReference type="Proteomes" id="UP000013456">
    <property type="component" value="Unassembled WGS sequence"/>
</dbReference>
<proteinExistence type="predicted"/>
<evidence type="ECO:0000313" key="2">
    <source>
        <dbReference type="Proteomes" id="UP000013456"/>
    </source>
</evidence>
<dbReference type="AlphaFoldDB" id="G8F245"/>
<name>G8F245_MACMU</name>
<accession>G8F245</accession>
<feature type="non-terminal residue" evidence="1">
    <location>
        <position position="23"/>
    </location>
</feature>
<reference evidence="1 2" key="1">
    <citation type="journal article" date="2011" name="Nat. Biotechnol.">
        <title>Genome sequencing and comparison of two nonhuman primate animal models, the cynomolgus and Chinese rhesus macaques.</title>
        <authorList>
            <person name="Yan G."/>
            <person name="Zhang G."/>
            <person name="Fang X."/>
            <person name="Zhang Y."/>
            <person name="Li C."/>
            <person name="Ling F."/>
            <person name="Cooper D.N."/>
            <person name="Li Q."/>
            <person name="Li Y."/>
            <person name="van Gool A.J."/>
            <person name="Du H."/>
            <person name="Chen J."/>
            <person name="Chen R."/>
            <person name="Zhang P."/>
            <person name="Huang Z."/>
            <person name="Thompson J.R."/>
            <person name="Meng Y."/>
            <person name="Bai Y."/>
            <person name="Wang J."/>
            <person name="Zhuo M."/>
            <person name="Wang T."/>
            <person name="Huang Y."/>
            <person name="Wei L."/>
            <person name="Li J."/>
            <person name="Wang Z."/>
            <person name="Hu H."/>
            <person name="Yang P."/>
            <person name="Le L."/>
            <person name="Stenson P.D."/>
            <person name="Li B."/>
            <person name="Liu X."/>
            <person name="Ball E.V."/>
            <person name="An N."/>
            <person name="Huang Q."/>
            <person name="Zhang Y."/>
            <person name="Fan W."/>
            <person name="Zhang X."/>
            <person name="Li Y."/>
            <person name="Wang W."/>
            <person name="Katze M.G."/>
            <person name="Su B."/>
            <person name="Nielsen R."/>
            <person name="Yang H."/>
            <person name="Wang J."/>
            <person name="Wang X."/>
            <person name="Wang J."/>
        </authorList>
    </citation>
    <scope>NUCLEOTIDE SEQUENCE [LARGE SCALE GENOMIC DNA]</scope>
    <source>
        <strain evidence="1 2">CR-5</strain>
    </source>
</reference>
<gene>
    <name evidence="1" type="ORF">EGK_00004</name>
</gene>
<evidence type="ECO:0000313" key="1">
    <source>
        <dbReference type="EMBL" id="EHH25694.1"/>
    </source>
</evidence>
<dbReference type="EMBL" id="JH314668">
    <property type="protein sequence ID" value="EHH25694.1"/>
    <property type="molecule type" value="Genomic_DNA"/>
</dbReference>
<sequence length="23" mass="2673">MMHQIYSCSDENIEVFTTVIPSK</sequence>
<organism evidence="1 2">
    <name type="scientific">Macaca mulatta</name>
    <name type="common">Rhesus macaque</name>
    <dbReference type="NCBI Taxonomy" id="9544"/>
    <lineage>
        <taxon>Eukaryota</taxon>
        <taxon>Metazoa</taxon>
        <taxon>Chordata</taxon>
        <taxon>Craniata</taxon>
        <taxon>Vertebrata</taxon>
        <taxon>Euteleostomi</taxon>
        <taxon>Mammalia</taxon>
        <taxon>Eutheria</taxon>
        <taxon>Euarchontoglires</taxon>
        <taxon>Primates</taxon>
        <taxon>Haplorrhini</taxon>
        <taxon>Catarrhini</taxon>
        <taxon>Cercopithecidae</taxon>
        <taxon>Cercopithecinae</taxon>
        <taxon>Macaca</taxon>
    </lineage>
</organism>
<protein>
    <submittedName>
        <fullName evidence="1">Uncharacterized protein</fullName>
    </submittedName>
</protein>